<accession>A9A3X4</accession>
<organism evidence="2 3">
    <name type="scientific">Nitrosopumilus maritimus (strain SCM1)</name>
    <dbReference type="NCBI Taxonomy" id="436308"/>
    <lineage>
        <taxon>Archaea</taxon>
        <taxon>Nitrososphaerota</taxon>
        <taxon>Nitrososphaeria</taxon>
        <taxon>Nitrosopumilales</taxon>
        <taxon>Nitrosopumilaceae</taxon>
        <taxon>Nitrosopumilus</taxon>
    </lineage>
</organism>
<dbReference type="AlphaFoldDB" id="A9A3X4"/>
<dbReference type="GeneID" id="5773804"/>
<dbReference type="Proteomes" id="UP000000792">
    <property type="component" value="Chromosome"/>
</dbReference>
<dbReference type="EnsemblBacteria" id="ABX13674">
    <property type="protein sequence ID" value="ABX13674"/>
    <property type="gene ID" value="Nmar_1778"/>
</dbReference>
<dbReference type="HOGENOM" id="CLU_1127118_0_0_2"/>
<dbReference type="OrthoDB" id="10315at2157"/>
<evidence type="ECO:0000256" key="1">
    <source>
        <dbReference type="SAM" id="MobiDB-lite"/>
    </source>
</evidence>
<name>A9A3X4_NITMS</name>
<proteinExistence type="predicted"/>
<evidence type="ECO:0000313" key="2">
    <source>
        <dbReference type="EMBL" id="ABX13674.1"/>
    </source>
</evidence>
<gene>
    <name evidence="2" type="ordered locus">Nmar_1778</name>
</gene>
<reference evidence="2 3" key="1">
    <citation type="journal article" date="2010" name="Proc. Natl. Acad. Sci. U.S.A.">
        <title>Nitrosopumilus maritimus genome reveals unique mechanisms for nitrification and autotrophy in globally distributed marine crenarchaea.</title>
        <authorList>
            <person name="Walker C.B."/>
            <person name="de la Torre J.R."/>
            <person name="Klotz M.G."/>
            <person name="Urakawa H."/>
            <person name="Pinel N."/>
            <person name="Arp D.J."/>
            <person name="Brochier-Armanet C."/>
            <person name="Chain P.S."/>
            <person name="Chan P.P."/>
            <person name="Gollabgir A."/>
            <person name="Hemp J."/>
            <person name="Hugler M."/>
            <person name="Karr E.A."/>
            <person name="Konneke M."/>
            <person name="Shin M."/>
            <person name="Lawton T.J."/>
            <person name="Lowe T."/>
            <person name="Martens-Habbena W."/>
            <person name="Sayavedra-Soto L.A."/>
            <person name="Lang D."/>
            <person name="Sievert S.M."/>
            <person name="Rosenzweig A.C."/>
            <person name="Manning G."/>
            <person name="Stahl D.A."/>
        </authorList>
    </citation>
    <scope>NUCLEOTIDE SEQUENCE [LARGE SCALE GENOMIC DNA]</scope>
    <source>
        <strain evidence="2 3">SCM1</strain>
    </source>
</reference>
<keyword evidence="3" id="KW-1185">Reference proteome</keyword>
<sequence length="246" mass="26643">MFIKLGIIAGIIVLGGMIFSNEIDSFFPTTSATITDSLTNDISNIGTKATNAVENRIDESIDKIVDKTSDAITNEIHETGDKISNEVSDVKETSQNIIHEKVSNFNPVESIQNLFTGSSSNKQKSSNEISTLNPPSSSSQVITNSSPLVYETLSLSTKQMSDENIILQYSDSSGKTNSVNVILRSEQEEIFSGTFFSSNFETTVNDAAGIPYFIDMIVEHEEYGTVTSSVFNPGDSSDSNISGIFS</sequence>
<feature type="region of interest" description="Disordered" evidence="1">
    <location>
        <begin position="116"/>
        <end position="141"/>
    </location>
</feature>
<protein>
    <submittedName>
        <fullName evidence="2">Uncharacterized protein</fullName>
    </submittedName>
</protein>
<dbReference type="InParanoid" id="A9A3X4"/>
<dbReference type="eggNOG" id="arCOG08685">
    <property type="taxonomic scope" value="Archaea"/>
</dbReference>
<dbReference type="RefSeq" id="WP_012216160.1">
    <property type="nucleotide sequence ID" value="NC_010085.1"/>
</dbReference>
<dbReference type="EMBL" id="CP000866">
    <property type="protein sequence ID" value="ABX13674.1"/>
    <property type="molecule type" value="Genomic_DNA"/>
</dbReference>
<dbReference type="STRING" id="436308.Nmar_1778"/>
<dbReference type="KEGG" id="nmr:Nmar_1778"/>
<evidence type="ECO:0000313" key="3">
    <source>
        <dbReference type="Proteomes" id="UP000000792"/>
    </source>
</evidence>